<dbReference type="SUPFAM" id="SSF52540">
    <property type="entry name" value="P-loop containing nucleoside triphosphate hydrolases"/>
    <property type="match status" value="1"/>
</dbReference>
<dbReference type="PANTHER" id="PTHR46844">
    <property type="entry name" value="SLR5058 PROTEIN"/>
    <property type="match status" value="1"/>
</dbReference>
<feature type="domain" description="NACHT" evidence="1">
    <location>
        <begin position="262"/>
        <end position="387"/>
    </location>
</feature>
<dbReference type="Proteomes" id="UP000198983">
    <property type="component" value="Chromosome I"/>
</dbReference>
<proteinExistence type="predicted"/>
<dbReference type="InterPro" id="IPR007111">
    <property type="entry name" value="NACHT_NTPase"/>
</dbReference>
<organism evidence="2 3">
    <name type="scientific">Actinopolymorpha singaporensis</name>
    <dbReference type="NCBI Taxonomy" id="117157"/>
    <lineage>
        <taxon>Bacteria</taxon>
        <taxon>Bacillati</taxon>
        <taxon>Actinomycetota</taxon>
        <taxon>Actinomycetes</taxon>
        <taxon>Propionibacteriales</taxon>
        <taxon>Actinopolymorphaceae</taxon>
        <taxon>Actinopolymorpha</taxon>
    </lineage>
</organism>
<dbReference type="PROSITE" id="PS50837">
    <property type="entry name" value="NACHT"/>
    <property type="match status" value="1"/>
</dbReference>
<evidence type="ECO:0000313" key="2">
    <source>
        <dbReference type="EMBL" id="SDS08097.1"/>
    </source>
</evidence>
<protein>
    <submittedName>
        <fullName evidence="2">NACHT domain-containing protein</fullName>
    </submittedName>
</protein>
<dbReference type="AlphaFoldDB" id="A0A1H1PAB9"/>
<dbReference type="InterPro" id="IPR027417">
    <property type="entry name" value="P-loop_NTPase"/>
</dbReference>
<keyword evidence="3" id="KW-1185">Reference proteome</keyword>
<reference evidence="2 3" key="1">
    <citation type="submission" date="2016-10" db="EMBL/GenBank/DDBJ databases">
        <authorList>
            <person name="de Groot N.N."/>
        </authorList>
    </citation>
    <scope>NUCLEOTIDE SEQUENCE [LARGE SCALE GENOMIC DNA]</scope>
    <source>
        <strain evidence="2 3">DSM 22024</strain>
    </source>
</reference>
<dbReference type="Pfam" id="PF05729">
    <property type="entry name" value="NACHT"/>
    <property type="match status" value="1"/>
</dbReference>
<dbReference type="PANTHER" id="PTHR46844:SF1">
    <property type="entry name" value="SLR5058 PROTEIN"/>
    <property type="match status" value="1"/>
</dbReference>
<dbReference type="Gene3D" id="3.40.50.300">
    <property type="entry name" value="P-loop containing nucleotide triphosphate hydrolases"/>
    <property type="match status" value="1"/>
</dbReference>
<name>A0A1H1PAB9_9ACTN</name>
<dbReference type="STRING" id="117157.SAMN04489717_1556"/>
<gene>
    <name evidence="2" type="ORF">SAMN04489717_1556</name>
</gene>
<sequence length="972" mass="109385">MLLGHNCKPPRPALGAQVVVTGWEAPLARAVAGGVSKVVGTAVLRGVKSRRLKKYLEETDITQPDLPVDLSDALVPQVNQFVSSPELENLALSIASILLLDPAAKASGERFRDLREGFRWTCRLTFIGRPDEINRLGEALFDRVYEAVTRSIAVGQAVSTPHASIAAQAAVMKAASSAAAASVRNTKLLSRIEKLDEILSFEKSLRTQIASLHNGIRVPHTDTTKKVSYSKLFVQPTLRRIEEDEAENERDVNVNVLLLSTLRLIILGDPGGGKSTTSLKLTYDVASGRRSPLSATVPFLVVLRDYAKEYSKSRMPLIEYLAQLCRTPYSVEPPEDAIEYLLLNGRALVVFDGLDELLDVADRRQIVEIVEGFCYRYPTTPVLVTSRRVGYEEAPLDKDLFTVAQLQEFDDDQVETYARKWFSLDGSIPKPHREERATSFLRESELVKDLRVNPLMLSLMCSIYASENYIPTNRPEVYEKCALVLFDRWDRHRGIVAPLSFDAHVQSAMRALALWLYSKQEKQGGIPRKEIISFMKEYLLKKRFDNEEDAENAATEFVDFCKGRAWVLTDVGADLYWFTHRTFLEYFAASQLVRQHPSARDLFAELQDTIFRTQSDVVCQLAVQILGRTVEDGADDFLELAVDASHSASEEHRVSALSFASRSLRFVVPRSGVVRKIVEASFDIYVTSRPALGTSRVFRGIANSESIPVRNLLGASRENIPLISKYLQERADARLSTALDERCLALMLLTPSFYDDFGYWTEWAVDNWERMDSVIQRAQVQYWWIALEKAQRTGDFKSLVTQHGVGSLFQSVVINELPRIPLAAERFIFPQSHKQDLVANLAALDHFLTTNAAPWCYEDDMPWPLSAFVSDELRVIDQVSEREGRSVLVKLALPFMELPIKMNPDSLFRGDFIGGTDHPLLHLARGRVKKSESQKVNELIRSLDVSADTADLLRDWARNRVSLVGPSRRARS</sequence>
<accession>A0A1H1PAB9</accession>
<dbReference type="EMBL" id="LT629732">
    <property type="protein sequence ID" value="SDS08097.1"/>
    <property type="molecule type" value="Genomic_DNA"/>
</dbReference>
<evidence type="ECO:0000259" key="1">
    <source>
        <dbReference type="PROSITE" id="PS50837"/>
    </source>
</evidence>
<evidence type="ECO:0000313" key="3">
    <source>
        <dbReference type="Proteomes" id="UP000198983"/>
    </source>
</evidence>